<accession>A0A9W9Y995</accession>
<keyword evidence="3" id="KW-1185">Reference proteome</keyword>
<organism evidence="2 3">
    <name type="scientific">Penicillium fimorum</name>
    <dbReference type="NCBI Taxonomy" id="1882269"/>
    <lineage>
        <taxon>Eukaryota</taxon>
        <taxon>Fungi</taxon>
        <taxon>Dikarya</taxon>
        <taxon>Ascomycota</taxon>
        <taxon>Pezizomycotina</taxon>
        <taxon>Eurotiomycetes</taxon>
        <taxon>Eurotiomycetidae</taxon>
        <taxon>Eurotiales</taxon>
        <taxon>Aspergillaceae</taxon>
        <taxon>Penicillium</taxon>
    </lineage>
</organism>
<feature type="region of interest" description="Disordered" evidence="1">
    <location>
        <begin position="1"/>
        <end position="37"/>
    </location>
</feature>
<feature type="compositionally biased region" description="Polar residues" evidence="1">
    <location>
        <begin position="1"/>
        <end position="10"/>
    </location>
</feature>
<dbReference type="EMBL" id="JAPWDS010000001">
    <property type="protein sequence ID" value="KAJ5521122.1"/>
    <property type="molecule type" value="Genomic_DNA"/>
</dbReference>
<reference evidence="2" key="2">
    <citation type="journal article" date="2023" name="IMA Fungus">
        <title>Comparative genomic study of the Penicillium genus elucidates a diverse pangenome and 15 lateral gene transfer events.</title>
        <authorList>
            <person name="Petersen C."/>
            <person name="Sorensen T."/>
            <person name="Nielsen M.R."/>
            <person name="Sondergaard T.E."/>
            <person name="Sorensen J.L."/>
            <person name="Fitzpatrick D.A."/>
            <person name="Frisvad J.C."/>
            <person name="Nielsen K.L."/>
        </authorList>
    </citation>
    <scope>NUCLEOTIDE SEQUENCE</scope>
    <source>
        <strain evidence="2">IBT 29495</strain>
    </source>
</reference>
<feature type="region of interest" description="Disordered" evidence="1">
    <location>
        <begin position="110"/>
        <end position="143"/>
    </location>
</feature>
<gene>
    <name evidence="2" type="ORF">N7463_001575</name>
</gene>
<sequence length="143" mass="15762">MQTRNKTSIDSVELMESKDMPQSSTRSSPVELPQSTMEETVAVSSASAAYDAELAIKYRKVPGPESLTRKLEQLRAFWSANPVSRYAMVNESFSEMDLAALRSAFTCQSPPRQMDGYGSDPDRRRPALNSGCAFLRGGATQFP</sequence>
<name>A0A9W9Y995_9EURO</name>
<dbReference type="AlphaFoldDB" id="A0A9W9Y995"/>
<proteinExistence type="predicted"/>
<evidence type="ECO:0000313" key="3">
    <source>
        <dbReference type="Proteomes" id="UP001149954"/>
    </source>
</evidence>
<reference evidence="2" key="1">
    <citation type="submission" date="2022-12" db="EMBL/GenBank/DDBJ databases">
        <authorList>
            <person name="Petersen C."/>
        </authorList>
    </citation>
    <scope>NUCLEOTIDE SEQUENCE</scope>
    <source>
        <strain evidence="2">IBT 29495</strain>
    </source>
</reference>
<evidence type="ECO:0000256" key="1">
    <source>
        <dbReference type="SAM" id="MobiDB-lite"/>
    </source>
</evidence>
<evidence type="ECO:0000313" key="2">
    <source>
        <dbReference type="EMBL" id="KAJ5521122.1"/>
    </source>
</evidence>
<comment type="caution">
    <text evidence="2">The sequence shown here is derived from an EMBL/GenBank/DDBJ whole genome shotgun (WGS) entry which is preliminary data.</text>
</comment>
<dbReference type="Proteomes" id="UP001149954">
    <property type="component" value="Unassembled WGS sequence"/>
</dbReference>
<protein>
    <submittedName>
        <fullName evidence="2">Uncharacterized protein</fullName>
    </submittedName>
</protein>
<feature type="compositionally biased region" description="Polar residues" evidence="1">
    <location>
        <begin position="20"/>
        <end position="37"/>
    </location>
</feature>